<reference evidence="6" key="1">
    <citation type="journal article" date="2011" name="PLoS Genet.">
        <title>Azospirillum genomes reveal transition of bacteria from aquatic to terrestrial environments.</title>
        <authorList>
            <person name="Wisniewski-Dye F."/>
            <person name="Borziak K."/>
            <person name="Khalsa-Moyers G."/>
            <person name="Alexandre G."/>
            <person name="Sukharnikov L.O."/>
            <person name="Wuichet K."/>
            <person name="Hurst G.B."/>
            <person name="McDonald W.H."/>
            <person name="Robertson J.S."/>
            <person name="Barbe V."/>
            <person name="Calteau A."/>
            <person name="Rouy Z."/>
            <person name="Mangenot S."/>
            <person name="Prigent-Combaret C."/>
            <person name="Normand P."/>
            <person name="Boyer M."/>
            <person name="Siguier P."/>
            <person name="Dessaux Y."/>
            <person name="Elmerich C."/>
            <person name="Condemine G."/>
            <person name="Krishnen G."/>
            <person name="Kennedy I."/>
            <person name="Paterson A.H."/>
            <person name="Gonzalez V."/>
            <person name="Mavingui P."/>
            <person name="Zhulin I.B."/>
        </authorList>
    </citation>
    <scope>NUCLEOTIDE SEQUENCE [LARGE SCALE GENOMIC DNA]</scope>
    <source>
        <strain evidence="6">4B</strain>
    </source>
</reference>
<keyword evidence="5" id="KW-0614">Plasmid</keyword>
<dbReference type="RefSeq" id="WP_014249788.1">
    <property type="nucleotide sequence ID" value="NC_016623.1"/>
</dbReference>
<keyword evidence="6" id="KW-1185">Reference proteome</keyword>
<evidence type="ECO:0000256" key="1">
    <source>
        <dbReference type="ARBA" id="ARBA00006739"/>
    </source>
</evidence>
<evidence type="ECO:0000313" key="6">
    <source>
        <dbReference type="Proteomes" id="UP000005667"/>
    </source>
</evidence>
<dbReference type="InterPro" id="IPR050834">
    <property type="entry name" value="Glycosyltransf_2"/>
</dbReference>
<dbReference type="Proteomes" id="UP000005667">
    <property type="component" value="Plasmid AZO_p3"/>
</dbReference>
<dbReference type="SUPFAM" id="SSF53448">
    <property type="entry name" value="Nucleotide-diphospho-sugar transferases"/>
    <property type="match status" value="1"/>
</dbReference>
<dbReference type="AlphaFoldDB" id="G7ZES8"/>
<proteinExistence type="inferred from homology"/>
<dbReference type="Pfam" id="PF00535">
    <property type="entry name" value="Glycos_transf_2"/>
    <property type="match status" value="1"/>
</dbReference>
<sequence>MAPRVSVLLPAWNTAAYVEEAVGSILAQTYGDFELLVLDDGSTDGTADRVLAMGDSRLKVFRNPVQLGLSGILNVGLALAEGEYVARMDSDDIAAPDRLALQVALLDSRPEVTVCGADLEMFGDATGASDAAVADCDIKALFLEAARNVFDATSLFRRDFVMKHRIRWNQAYVSGGDLAFWIDFMRAGAVFTNVKKPLLRYRRHPTALSRNVTGTASAVYRIRKGLIADFYPHLTQLEVTALANLFAGSPPGGGSFSFSSLCEAVAAATKAKRWTEPVFGESRSVLDQIVNNRVLRFQQAILRQG</sequence>
<dbReference type="PANTHER" id="PTHR43685:SF5">
    <property type="entry name" value="GLYCOSYLTRANSFERASE EPSE-RELATED"/>
    <property type="match status" value="1"/>
</dbReference>
<accession>G7ZES8</accession>
<dbReference type="KEGG" id="ali:AZOLI_p30536"/>
<keyword evidence="2" id="KW-0328">Glycosyltransferase</keyword>
<protein>
    <submittedName>
        <fullName evidence="5">Glycosyl transferase, group 2</fullName>
    </submittedName>
</protein>
<dbReference type="OrthoDB" id="6383742at2"/>
<dbReference type="GO" id="GO:0016757">
    <property type="term" value="F:glycosyltransferase activity"/>
    <property type="evidence" value="ECO:0007669"/>
    <property type="project" value="UniProtKB-KW"/>
</dbReference>
<gene>
    <name evidence="5" type="ordered locus">AZOLI_p30536</name>
</gene>
<dbReference type="InterPro" id="IPR001173">
    <property type="entry name" value="Glyco_trans_2-like"/>
</dbReference>
<evidence type="ECO:0000259" key="4">
    <source>
        <dbReference type="Pfam" id="PF00535"/>
    </source>
</evidence>
<dbReference type="HOGENOM" id="CLU_025996_0_4_5"/>
<name>G7ZES8_AZOL4</name>
<dbReference type="Gene3D" id="3.90.550.10">
    <property type="entry name" value="Spore Coat Polysaccharide Biosynthesis Protein SpsA, Chain A"/>
    <property type="match status" value="1"/>
</dbReference>
<feature type="domain" description="Glycosyltransferase 2-like" evidence="4">
    <location>
        <begin position="6"/>
        <end position="116"/>
    </location>
</feature>
<organism evidence="5 6">
    <name type="scientific">Azospirillum lipoferum (strain 4B)</name>
    <dbReference type="NCBI Taxonomy" id="862719"/>
    <lineage>
        <taxon>Bacteria</taxon>
        <taxon>Pseudomonadati</taxon>
        <taxon>Pseudomonadota</taxon>
        <taxon>Alphaproteobacteria</taxon>
        <taxon>Rhodospirillales</taxon>
        <taxon>Azospirillaceae</taxon>
        <taxon>Azospirillum</taxon>
    </lineage>
</organism>
<keyword evidence="3 5" id="KW-0808">Transferase</keyword>
<evidence type="ECO:0000256" key="3">
    <source>
        <dbReference type="ARBA" id="ARBA00022679"/>
    </source>
</evidence>
<dbReference type="EMBL" id="FQ311871">
    <property type="protein sequence ID" value="CBS90351.1"/>
    <property type="molecule type" value="Genomic_DNA"/>
</dbReference>
<dbReference type="PANTHER" id="PTHR43685">
    <property type="entry name" value="GLYCOSYLTRANSFERASE"/>
    <property type="match status" value="1"/>
</dbReference>
<dbReference type="CDD" id="cd00761">
    <property type="entry name" value="Glyco_tranf_GTA_type"/>
    <property type="match status" value="1"/>
</dbReference>
<geneLocation type="plasmid" evidence="5 6">
    <name>AZO_p3</name>
</geneLocation>
<comment type="similarity">
    <text evidence="1">Belongs to the glycosyltransferase 2 family.</text>
</comment>
<dbReference type="InterPro" id="IPR029044">
    <property type="entry name" value="Nucleotide-diphossugar_trans"/>
</dbReference>
<evidence type="ECO:0000256" key="2">
    <source>
        <dbReference type="ARBA" id="ARBA00022676"/>
    </source>
</evidence>
<evidence type="ECO:0000313" key="5">
    <source>
        <dbReference type="EMBL" id="CBS90351.1"/>
    </source>
</evidence>